<reference evidence="2" key="1">
    <citation type="submission" date="2016-10" db="EMBL/GenBank/DDBJ databases">
        <authorList>
            <person name="Varghese N."/>
            <person name="Submissions S."/>
        </authorList>
    </citation>
    <scope>NUCLEOTIDE SEQUENCE [LARGE SCALE GENOMIC DNA]</scope>
    <source>
        <strain evidence="2">BL36</strain>
    </source>
</reference>
<organism evidence="1 2">
    <name type="scientific">Methylobacterium pseudosasicola</name>
    <dbReference type="NCBI Taxonomy" id="582667"/>
    <lineage>
        <taxon>Bacteria</taxon>
        <taxon>Pseudomonadati</taxon>
        <taxon>Pseudomonadota</taxon>
        <taxon>Alphaproteobacteria</taxon>
        <taxon>Hyphomicrobiales</taxon>
        <taxon>Methylobacteriaceae</taxon>
        <taxon>Methylobacterium</taxon>
    </lineage>
</organism>
<protein>
    <submittedName>
        <fullName evidence="1">Uncharacterized protein</fullName>
    </submittedName>
</protein>
<dbReference type="STRING" id="582667.SAMN05192568_101962"/>
<keyword evidence="2" id="KW-1185">Reference proteome</keyword>
<dbReference type="Proteomes" id="UP000199048">
    <property type="component" value="Unassembled WGS sequence"/>
</dbReference>
<proteinExistence type="predicted"/>
<dbReference type="EMBL" id="FOTK01000019">
    <property type="protein sequence ID" value="SFM10125.1"/>
    <property type="molecule type" value="Genomic_DNA"/>
</dbReference>
<sequence>MRLISPIIIAVAWWQMRLVRRAGDDMRRAREGLRQADYLATRALRTLIAVGQGPIPRTLSGVPAIPPMPVLCR</sequence>
<dbReference type="OrthoDB" id="7999456at2"/>
<evidence type="ECO:0000313" key="1">
    <source>
        <dbReference type="EMBL" id="SFM10125.1"/>
    </source>
</evidence>
<evidence type="ECO:0000313" key="2">
    <source>
        <dbReference type="Proteomes" id="UP000199048"/>
    </source>
</evidence>
<dbReference type="AlphaFoldDB" id="A0A1I4N412"/>
<dbReference type="RefSeq" id="WP_092042856.1">
    <property type="nucleotide sequence ID" value="NZ_FOTK01000019.1"/>
</dbReference>
<gene>
    <name evidence="1" type="ORF">SAMN05192568_101962</name>
</gene>
<name>A0A1I4N412_9HYPH</name>
<accession>A0A1I4N412</accession>